<dbReference type="SUPFAM" id="SSF53756">
    <property type="entry name" value="UDP-Glycosyltransferase/glycogen phosphorylase"/>
    <property type="match status" value="1"/>
</dbReference>
<dbReference type="PANTHER" id="PTHR43174:SF3">
    <property type="entry name" value="UDP-N-ACETYLGLUCOSAMINE 2-EPIMERASE"/>
    <property type="match status" value="1"/>
</dbReference>
<sequence>MQKRKICIVTGTRAEYGLLYWLMKEIEEDSDLELQIVATGMHLSPEFGLTYQNIEKDGFELNEKVEMLLSSDTSVGIATSLGIGTIGFARAFDRLKPDLIVLLGDRFEILSAAQAAMVARIPIAHLHGGETTEGVIDEAIRHSITKMSHLHFVSTEVYRNRVIQLGEQPDRVYTVGAIGLDNIRKLELMDRATFEKSIDFTLGEKNLLLTYHPVTLEKDDSRTAINQLFQALDEFPNVKCIITKPNADMEGRFISEMIDEYVAKNPERCRAFVSLGQLRYLSAIKHVDAVIGNSSSGILEVPYFRKPTINIGDRQKGRIQAISVINCQTSKESICDAIRLSFSEQFQKKLISMKSPYGEEYVSGKVKDVLKDVKLEPLLRKTFYDLSMGDM</sequence>
<keyword evidence="2" id="KW-0378">Hydrolase</keyword>
<gene>
    <name evidence="2" type="primary">neuC</name>
    <name evidence="2" type="ORF">EDM58_04115</name>
</gene>
<dbReference type="Pfam" id="PF02350">
    <property type="entry name" value="Epimerase_2"/>
    <property type="match status" value="1"/>
</dbReference>
<dbReference type="EMBL" id="RHHT01000004">
    <property type="protein sequence ID" value="RNB85221.1"/>
    <property type="molecule type" value="Genomic_DNA"/>
</dbReference>
<comment type="caution">
    <text evidence="2">The sequence shown here is derived from an EMBL/GenBank/DDBJ whole genome shotgun (WGS) entry which is preliminary data.</text>
</comment>
<organism evidence="2 3">
    <name type="scientific">Brevibacillus panacihumi</name>
    <dbReference type="NCBI Taxonomy" id="497735"/>
    <lineage>
        <taxon>Bacteria</taxon>
        <taxon>Bacillati</taxon>
        <taxon>Bacillota</taxon>
        <taxon>Bacilli</taxon>
        <taxon>Bacillales</taxon>
        <taxon>Paenibacillaceae</taxon>
        <taxon>Brevibacillus</taxon>
    </lineage>
</organism>
<accession>A0A3M8DC72</accession>
<feature type="domain" description="UDP-N-acetylglucosamine 2-epimerase" evidence="1">
    <location>
        <begin position="24"/>
        <end position="371"/>
    </location>
</feature>
<name>A0A3M8DC72_9BACL</name>
<dbReference type="GO" id="GO:0006047">
    <property type="term" value="P:UDP-N-acetylglucosamine metabolic process"/>
    <property type="evidence" value="ECO:0007669"/>
    <property type="project" value="InterPro"/>
</dbReference>
<evidence type="ECO:0000313" key="3">
    <source>
        <dbReference type="Proteomes" id="UP000281915"/>
    </source>
</evidence>
<dbReference type="InterPro" id="IPR003331">
    <property type="entry name" value="UDP_GlcNAc_Epimerase_2_dom"/>
</dbReference>
<dbReference type="InterPro" id="IPR020004">
    <property type="entry name" value="UDP-GlcNAc_Epase"/>
</dbReference>
<protein>
    <submittedName>
        <fullName evidence="2">UDP-N-acetylglucosamine 2-epimerase (Hydrolyzing)</fullName>
        <ecNumber evidence="2">3.2.1.183</ecNumber>
    </submittedName>
</protein>
<dbReference type="InterPro" id="IPR029767">
    <property type="entry name" value="WecB-like"/>
</dbReference>
<dbReference type="GO" id="GO:0004553">
    <property type="term" value="F:hydrolase activity, hydrolyzing O-glycosyl compounds"/>
    <property type="evidence" value="ECO:0007669"/>
    <property type="project" value="InterPro"/>
</dbReference>
<dbReference type="RefSeq" id="WP_122912225.1">
    <property type="nucleotide sequence ID" value="NZ_RHHT01000004.1"/>
</dbReference>
<proteinExistence type="predicted"/>
<evidence type="ECO:0000259" key="1">
    <source>
        <dbReference type="Pfam" id="PF02350"/>
    </source>
</evidence>
<dbReference type="PANTHER" id="PTHR43174">
    <property type="entry name" value="UDP-N-ACETYLGLUCOSAMINE 2-EPIMERASE"/>
    <property type="match status" value="1"/>
</dbReference>
<dbReference type="NCBIfam" id="TIGR03568">
    <property type="entry name" value="NeuC_NnaA"/>
    <property type="match status" value="1"/>
</dbReference>
<dbReference type="AlphaFoldDB" id="A0A3M8DC72"/>
<dbReference type="EC" id="3.2.1.183" evidence="2"/>
<dbReference type="CDD" id="cd03786">
    <property type="entry name" value="GTB_UDP-GlcNAc_2-Epimerase"/>
    <property type="match status" value="1"/>
</dbReference>
<dbReference type="Gene3D" id="3.40.50.2000">
    <property type="entry name" value="Glycogen Phosphorylase B"/>
    <property type="match status" value="2"/>
</dbReference>
<dbReference type="Proteomes" id="UP000281915">
    <property type="component" value="Unassembled WGS sequence"/>
</dbReference>
<reference evidence="2 3" key="1">
    <citation type="submission" date="2018-10" db="EMBL/GenBank/DDBJ databases">
        <title>Phylogenomics of Brevibacillus.</title>
        <authorList>
            <person name="Dunlap C."/>
        </authorList>
    </citation>
    <scope>NUCLEOTIDE SEQUENCE [LARGE SCALE GENOMIC DNA]</scope>
    <source>
        <strain evidence="2 3">JCM 15085</strain>
    </source>
</reference>
<evidence type="ECO:0000313" key="2">
    <source>
        <dbReference type="EMBL" id="RNB85221.1"/>
    </source>
</evidence>
<keyword evidence="2" id="KW-0326">Glycosidase</keyword>